<evidence type="ECO:0000256" key="8">
    <source>
        <dbReference type="RuleBase" id="RU000682"/>
    </source>
</evidence>
<name>C4MK36_CAPTE</name>
<keyword evidence="4 7" id="KW-0238">DNA-binding</keyword>
<reference evidence="11" key="1">
    <citation type="submission" date="2008-05" db="EMBL/GenBank/DDBJ databases">
        <title>Genomic organization and expression of NK-like gene families in Capitella sp. I.</title>
        <authorList>
            <person name="Veatch O.J."/>
            <person name="Seaver E.C."/>
        </authorList>
    </citation>
    <scope>NUCLEOTIDE SEQUENCE</scope>
</reference>
<evidence type="ECO:0000256" key="1">
    <source>
        <dbReference type="ARBA" id="ARBA00004123"/>
    </source>
</evidence>
<dbReference type="InterPro" id="IPR000047">
    <property type="entry name" value="HTH_motif"/>
</dbReference>
<dbReference type="InterPro" id="IPR017970">
    <property type="entry name" value="Homeobox_CS"/>
</dbReference>
<feature type="domain" description="Homeobox" evidence="10">
    <location>
        <begin position="23"/>
        <end position="83"/>
    </location>
</feature>
<dbReference type="FunFam" id="1.10.10.60:FF:000101">
    <property type="entry name" value="NK2 homeobox 8"/>
    <property type="match status" value="1"/>
</dbReference>
<dbReference type="GO" id="GO:0005634">
    <property type="term" value="C:nucleus"/>
    <property type="evidence" value="ECO:0007669"/>
    <property type="project" value="UniProtKB-SubCell"/>
</dbReference>
<feature type="DNA-binding region" description="Homeobox" evidence="7">
    <location>
        <begin position="25"/>
        <end position="84"/>
    </location>
</feature>
<organism evidence="11">
    <name type="scientific">Capitella teleta</name>
    <name type="common">Polychaete worm</name>
    <dbReference type="NCBI Taxonomy" id="283909"/>
    <lineage>
        <taxon>Eukaryota</taxon>
        <taxon>Metazoa</taxon>
        <taxon>Spiralia</taxon>
        <taxon>Lophotrochozoa</taxon>
        <taxon>Annelida</taxon>
        <taxon>Polychaeta</taxon>
        <taxon>Sedentaria</taxon>
        <taxon>Scolecida</taxon>
        <taxon>Capitellidae</taxon>
        <taxon>Capitella</taxon>
    </lineage>
</organism>
<feature type="region of interest" description="Disordered" evidence="9">
    <location>
        <begin position="80"/>
        <end position="193"/>
    </location>
</feature>
<dbReference type="AlphaFoldDB" id="C4MK36"/>
<feature type="compositionally biased region" description="Basic and acidic residues" evidence="9">
    <location>
        <begin position="81"/>
        <end position="90"/>
    </location>
</feature>
<protein>
    <submittedName>
        <fullName evidence="11">NK-like homeobox protein 2.1a</fullName>
    </submittedName>
</protein>
<dbReference type="SUPFAM" id="SSF46689">
    <property type="entry name" value="Homeodomain-like"/>
    <property type="match status" value="1"/>
</dbReference>
<dbReference type="Pfam" id="PF00046">
    <property type="entry name" value="Homeodomain"/>
    <property type="match status" value="1"/>
</dbReference>
<dbReference type="PANTHER" id="PTHR24340:SF41">
    <property type="entry name" value="MUSCLE-SPECIFIC HOMEOBOX PROTEIN TINMAN-RELATED"/>
    <property type="match status" value="1"/>
</dbReference>
<dbReference type="InterPro" id="IPR020479">
    <property type="entry name" value="HD_metazoa"/>
</dbReference>
<evidence type="ECO:0000256" key="5">
    <source>
        <dbReference type="ARBA" id="ARBA00023155"/>
    </source>
</evidence>
<dbReference type="InterPro" id="IPR050394">
    <property type="entry name" value="Homeobox_NK-like"/>
</dbReference>
<keyword evidence="3" id="KW-0217">Developmental protein</keyword>
<dbReference type="InterPro" id="IPR009057">
    <property type="entry name" value="Homeodomain-like_sf"/>
</dbReference>
<dbReference type="PRINTS" id="PR00024">
    <property type="entry name" value="HOMEOBOX"/>
</dbReference>
<comment type="similarity">
    <text evidence="2">Belongs to the NK-2 homeobox family.</text>
</comment>
<feature type="region of interest" description="Disordered" evidence="9">
    <location>
        <begin position="207"/>
        <end position="263"/>
    </location>
</feature>
<accession>C4MK36</accession>
<dbReference type="InterPro" id="IPR001356">
    <property type="entry name" value="HD"/>
</dbReference>
<dbReference type="GO" id="GO:0030154">
    <property type="term" value="P:cell differentiation"/>
    <property type="evidence" value="ECO:0007669"/>
    <property type="project" value="TreeGrafter"/>
</dbReference>
<dbReference type="PRINTS" id="PR00031">
    <property type="entry name" value="HTHREPRESSR"/>
</dbReference>
<gene>
    <name evidence="11" type="primary">NKx2.1a</name>
</gene>
<dbReference type="EMBL" id="EU713069">
    <property type="protein sequence ID" value="ACH89430.1"/>
    <property type="molecule type" value="mRNA"/>
</dbReference>
<evidence type="ECO:0000256" key="2">
    <source>
        <dbReference type="ARBA" id="ARBA00005661"/>
    </source>
</evidence>
<dbReference type="PANTHER" id="PTHR24340">
    <property type="entry name" value="HOMEOBOX PROTEIN NKX"/>
    <property type="match status" value="1"/>
</dbReference>
<dbReference type="PROSITE" id="PS50071">
    <property type="entry name" value="HOMEOBOX_2"/>
    <property type="match status" value="1"/>
</dbReference>
<evidence type="ECO:0000256" key="7">
    <source>
        <dbReference type="PROSITE-ProRule" id="PRU00108"/>
    </source>
</evidence>
<evidence type="ECO:0000256" key="9">
    <source>
        <dbReference type="SAM" id="MobiDB-lite"/>
    </source>
</evidence>
<evidence type="ECO:0000256" key="3">
    <source>
        <dbReference type="ARBA" id="ARBA00022473"/>
    </source>
</evidence>
<dbReference type="PROSITE" id="PS00027">
    <property type="entry name" value="HOMEOBOX_1"/>
    <property type="match status" value="1"/>
</dbReference>
<keyword evidence="5 7" id="KW-0371">Homeobox</keyword>
<feature type="non-terminal residue" evidence="11">
    <location>
        <position position="1"/>
    </location>
</feature>
<proteinExistence type="evidence at transcript level"/>
<feature type="compositionally biased region" description="Basic and acidic residues" evidence="9">
    <location>
        <begin position="127"/>
        <end position="137"/>
    </location>
</feature>
<comment type="subcellular location">
    <subcellularLocation>
        <location evidence="1 7 8">Nucleus</location>
    </subcellularLocation>
</comment>
<keyword evidence="6 7" id="KW-0539">Nucleus</keyword>
<dbReference type="Gene3D" id="1.10.10.60">
    <property type="entry name" value="Homeodomain-like"/>
    <property type="match status" value="1"/>
</dbReference>
<evidence type="ECO:0000256" key="4">
    <source>
        <dbReference type="ARBA" id="ARBA00023125"/>
    </source>
</evidence>
<dbReference type="GO" id="GO:0000978">
    <property type="term" value="F:RNA polymerase II cis-regulatory region sequence-specific DNA binding"/>
    <property type="evidence" value="ECO:0007669"/>
    <property type="project" value="TreeGrafter"/>
</dbReference>
<dbReference type="GO" id="GO:0000981">
    <property type="term" value="F:DNA-binding transcription factor activity, RNA polymerase II-specific"/>
    <property type="evidence" value="ECO:0007669"/>
    <property type="project" value="InterPro"/>
</dbReference>
<dbReference type="SMART" id="SM00389">
    <property type="entry name" value="HOX"/>
    <property type="match status" value="1"/>
</dbReference>
<dbReference type="CDD" id="cd00086">
    <property type="entry name" value="homeodomain"/>
    <property type="match status" value="1"/>
</dbReference>
<evidence type="ECO:0000259" key="10">
    <source>
        <dbReference type="PROSITE" id="PS50071"/>
    </source>
</evidence>
<sequence>RQIQHFGGLDQCKGSPAMQLPLAHRRKRRVLFSQAQVYELERRFKQQKYLSAPEREQLAALIGLSPTQVKIWFQNHRYKTKKGDKERDGSDGTPSSCKSPQHPGGGDMHGRATPPSPKRVSMPVVVKDGKLSTEEHPPPVSAAVTERIPLESLPGPPSPQRISPVKQEMPLSGHSDPRVPSDDPDDPPKLVPLGSYEHREMKAEGGDVRYASQPPPMLYPPGGQHPNGLPPVSMHLYNPTFSYPSAAGPPSTVSSSPAYVRTW</sequence>
<evidence type="ECO:0000313" key="11">
    <source>
        <dbReference type="EMBL" id="ACH89430.1"/>
    </source>
</evidence>
<evidence type="ECO:0000256" key="6">
    <source>
        <dbReference type="ARBA" id="ARBA00023242"/>
    </source>
</evidence>